<dbReference type="Proteomes" id="UP000694865">
    <property type="component" value="Unplaced"/>
</dbReference>
<dbReference type="GeneID" id="102800629"/>
<accession>A0ABM0M9Z4</accession>
<reference evidence="2" key="1">
    <citation type="submission" date="2025-08" db="UniProtKB">
        <authorList>
            <consortium name="RefSeq"/>
        </authorList>
    </citation>
    <scope>IDENTIFICATION</scope>
    <source>
        <tissue evidence="2">Testes</tissue>
    </source>
</reference>
<proteinExistence type="predicted"/>
<protein>
    <submittedName>
        <fullName evidence="2">Uncharacterized protein LOC102800629</fullName>
    </submittedName>
</protein>
<organism evidence="1 2">
    <name type="scientific">Saccoglossus kowalevskii</name>
    <name type="common">Acorn worm</name>
    <dbReference type="NCBI Taxonomy" id="10224"/>
    <lineage>
        <taxon>Eukaryota</taxon>
        <taxon>Metazoa</taxon>
        <taxon>Hemichordata</taxon>
        <taxon>Enteropneusta</taxon>
        <taxon>Harrimaniidae</taxon>
        <taxon>Saccoglossus</taxon>
    </lineage>
</organism>
<dbReference type="RefSeq" id="XP_006816835.1">
    <property type="nucleotide sequence ID" value="XM_006816772.1"/>
</dbReference>
<keyword evidence="1" id="KW-1185">Reference proteome</keyword>
<feature type="non-terminal residue" evidence="2">
    <location>
        <position position="120"/>
    </location>
</feature>
<evidence type="ECO:0000313" key="1">
    <source>
        <dbReference type="Proteomes" id="UP000694865"/>
    </source>
</evidence>
<name>A0ABM0M9Z4_SACKO</name>
<sequence>MRCPQCFDEVGTESDLQNHYLSCRGVLSGDSGSAPEVVLRWYKTVLTEEDTSEVFLLNTFGKGDPVQLKWTPEEAHYQSESVVVPIGHHQCQLVVGEDIYQLKKFSIKAATKEITLMIRN</sequence>
<evidence type="ECO:0000313" key="2">
    <source>
        <dbReference type="RefSeq" id="XP_006816835.1"/>
    </source>
</evidence>
<gene>
    <name evidence="2" type="primary">LOC102800629</name>
</gene>